<keyword evidence="3" id="KW-1185">Reference proteome</keyword>
<organism evidence="2 3">
    <name type="scientific">Fusibacter bizertensis</name>
    <dbReference type="NCBI Taxonomy" id="1488331"/>
    <lineage>
        <taxon>Bacteria</taxon>
        <taxon>Bacillati</taxon>
        <taxon>Bacillota</taxon>
        <taxon>Clostridia</taxon>
        <taxon>Eubacteriales</taxon>
        <taxon>Eubacteriales Family XII. Incertae Sedis</taxon>
        <taxon>Fusibacter</taxon>
    </lineage>
</organism>
<feature type="transmembrane region" description="Helical" evidence="1">
    <location>
        <begin position="43"/>
        <end position="63"/>
    </location>
</feature>
<evidence type="ECO:0000256" key="1">
    <source>
        <dbReference type="SAM" id="Phobius"/>
    </source>
</evidence>
<keyword evidence="1" id="KW-0472">Membrane</keyword>
<evidence type="ECO:0000313" key="2">
    <source>
        <dbReference type="EMBL" id="MDH8676993.1"/>
    </source>
</evidence>
<feature type="transmembrane region" description="Helical" evidence="1">
    <location>
        <begin position="94"/>
        <end position="112"/>
    </location>
</feature>
<sequence length="113" mass="12807">MNESTVNKVRSGIISFVVTLAKTTFFVLVGLGITWILDHFFQTGFFIVPLIIGNGYIGLIKIFRERNEVDESVVYQHLPHYYHDELHTKTVNRGATLSYAGVILSLIGLMNYL</sequence>
<name>A0ABT6N9B1_9FIRM</name>
<dbReference type="RefSeq" id="WP_281092792.1">
    <property type="nucleotide sequence ID" value="NZ_JARYZI010000001.1"/>
</dbReference>
<evidence type="ECO:0008006" key="4">
    <source>
        <dbReference type="Google" id="ProtNLM"/>
    </source>
</evidence>
<dbReference type="EMBL" id="JARYZI010000001">
    <property type="protein sequence ID" value="MDH8676993.1"/>
    <property type="molecule type" value="Genomic_DNA"/>
</dbReference>
<keyword evidence="1" id="KW-1133">Transmembrane helix</keyword>
<proteinExistence type="predicted"/>
<feature type="transmembrane region" description="Helical" evidence="1">
    <location>
        <begin position="12"/>
        <end position="37"/>
    </location>
</feature>
<comment type="caution">
    <text evidence="2">The sequence shown here is derived from an EMBL/GenBank/DDBJ whole genome shotgun (WGS) entry which is preliminary data.</text>
</comment>
<gene>
    <name evidence="2" type="ORF">QE109_02475</name>
</gene>
<reference evidence="2 3" key="1">
    <citation type="submission" date="2023-04" db="EMBL/GenBank/DDBJ databases">
        <title>Fusibacter bizertensis strain WBS, isolated from littoral bottom sediments of the Arctic seas - biochemical and genomic analysis.</title>
        <authorList>
            <person name="Brioukhanov A.L."/>
        </authorList>
    </citation>
    <scope>NUCLEOTIDE SEQUENCE [LARGE SCALE GENOMIC DNA]</scope>
    <source>
        <strain evidence="2 3">WBS</strain>
    </source>
</reference>
<evidence type="ECO:0000313" key="3">
    <source>
        <dbReference type="Proteomes" id="UP001158045"/>
    </source>
</evidence>
<dbReference type="Proteomes" id="UP001158045">
    <property type="component" value="Unassembled WGS sequence"/>
</dbReference>
<accession>A0ABT6N9B1</accession>
<protein>
    <recommendedName>
        <fullName evidence="4">DUF3899 domain-containing protein</fullName>
    </recommendedName>
</protein>
<keyword evidence="1" id="KW-0812">Transmembrane</keyword>